<feature type="signal peptide" evidence="5">
    <location>
        <begin position="1"/>
        <end position="17"/>
    </location>
</feature>
<dbReference type="Gene3D" id="3.40.50.300">
    <property type="entry name" value="P-loop containing nucleotide triphosphate hydrolases"/>
    <property type="match status" value="1"/>
</dbReference>
<dbReference type="InterPro" id="IPR045379">
    <property type="entry name" value="Crinkler_N"/>
</dbReference>
<gene>
    <name evidence="7" type="ORF">C1645_743972</name>
</gene>
<evidence type="ECO:0000256" key="5">
    <source>
        <dbReference type="SAM" id="SignalP"/>
    </source>
</evidence>
<dbReference type="Pfam" id="PF20147">
    <property type="entry name" value="Crinkler"/>
    <property type="match status" value="1"/>
</dbReference>
<dbReference type="OrthoDB" id="2393824at2759"/>
<evidence type="ECO:0000313" key="8">
    <source>
        <dbReference type="Proteomes" id="UP000265703"/>
    </source>
</evidence>
<name>A0A397SBT0_9GLOM</name>
<evidence type="ECO:0000259" key="6">
    <source>
        <dbReference type="Pfam" id="PF20147"/>
    </source>
</evidence>
<dbReference type="Proteomes" id="UP000265703">
    <property type="component" value="Unassembled WGS sequence"/>
</dbReference>
<evidence type="ECO:0000313" key="7">
    <source>
        <dbReference type="EMBL" id="RIA82176.1"/>
    </source>
</evidence>
<evidence type="ECO:0000256" key="1">
    <source>
        <dbReference type="ARBA" id="ARBA00004340"/>
    </source>
</evidence>
<reference evidence="7 8" key="1">
    <citation type="submission" date="2018-06" db="EMBL/GenBank/DDBJ databases">
        <title>Comparative genomics reveals the genomic features of Rhizophagus irregularis, R. cerebriforme, R. diaphanum and Gigaspora rosea, and their symbiotic lifestyle signature.</title>
        <authorList>
            <person name="Morin E."/>
            <person name="San Clemente H."/>
            <person name="Chen E.C.H."/>
            <person name="De La Providencia I."/>
            <person name="Hainaut M."/>
            <person name="Kuo A."/>
            <person name="Kohler A."/>
            <person name="Murat C."/>
            <person name="Tang N."/>
            <person name="Roy S."/>
            <person name="Loubradou J."/>
            <person name="Henrissat B."/>
            <person name="Grigoriev I.V."/>
            <person name="Corradi N."/>
            <person name="Roux C."/>
            <person name="Martin F.M."/>
        </authorList>
    </citation>
    <scope>NUCLEOTIDE SEQUENCE [LARGE SCALE GENOMIC DNA]</scope>
    <source>
        <strain evidence="7 8">DAOM 227022</strain>
    </source>
</reference>
<feature type="region of interest" description="Disordered" evidence="4">
    <location>
        <begin position="901"/>
        <end position="921"/>
    </location>
</feature>
<feature type="chain" id="PRO_5017429830" description="Crinkler effector protein N-terminal domain-containing protein" evidence="5">
    <location>
        <begin position="18"/>
        <end position="921"/>
    </location>
</feature>
<dbReference type="InterPro" id="IPR027417">
    <property type="entry name" value="P-loop_NTPase"/>
</dbReference>
<evidence type="ECO:0000256" key="3">
    <source>
        <dbReference type="ARBA" id="ARBA00022525"/>
    </source>
</evidence>
<feature type="domain" description="Crinkler effector protein N-terminal" evidence="6">
    <location>
        <begin position="34"/>
        <end position="126"/>
    </location>
</feature>
<keyword evidence="5" id="KW-0732">Signal</keyword>
<comment type="caution">
    <text evidence="7">The sequence shown here is derived from an EMBL/GenBank/DDBJ whole genome shotgun (WGS) entry which is preliminary data.</text>
</comment>
<dbReference type="EMBL" id="QKYT01000696">
    <property type="protein sequence ID" value="RIA82176.1"/>
    <property type="molecule type" value="Genomic_DNA"/>
</dbReference>
<evidence type="ECO:0000256" key="4">
    <source>
        <dbReference type="SAM" id="MobiDB-lite"/>
    </source>
</evidence>
<organism evidence="7 8">
    <name type="scientific">Glomus cerebriforme</name>
    <dbReference type="NCBI Taxonomy" id="658196"/>
    <lineage>
        <taxon>Eukaryota</taxon>
        <taxon>Fungi</taxon>
        <taxon>Fungi incertae sedis</taxon>
        <taxon>Mucoromycota</taxon>
        <taxon>Glomeromycotina</taxon>
        <taxon>Glomeromycetes</taxon>
        <taxon>Glomerales</taxon>
        <taxon>Glomeraceae</taxon>
        <taxon>Glomus</taxon>
    </lineage>
</organism>
<dbReference type="SUPFAM" id="SSF52540">
    <property type="entry name" value="P-loop containing nucleoside triphosphate hydrolases"/>
    <property type="match status" value="1"/>
</dbReference>
<dbReference type="GO" id="GO:0043657">
    <property type="term" value="C:host cell"/>
    <property type="evidence" value="ECO:0007669"/>
    <property type="project" value="UniProtKB-SubCell"/>
</dbReference>
<dbReference type="GO" id="GO:0005576">
    <property type="term" value="C:extracellular region"/>
    <property type="evidence" value="ECO:0007669"/>
    <property type="project" value="UniProtKB-SubCell"/>
</dbReference>
<protein>
    <recommendedName>
        <fullName evidence="6">Crinkler effector protein N-terminal domain-containing protein</fullName>
    </recommendedName>
</protein>
<proteinExistence type="predicted"/>
<dbReference type="AlphaFoldDB" id="A0A397SBT0"/>
<evidence type="ECO:0000256" key="2">
    <source>
        <dbReference type="ARBA" id="ARBA00004613"/>
    </source>
</evidence>
<keyword evidence="3" id="KW-0964">Secreted</keyword>
<comment type="subcellular location">
    <subcellularLocation>
        <location evidence="1">Host cell</location>
    </subcellularLocation>
    <subcellularLocation>
        <location evidence="2">Secreted</location>
    </subcellularLocation>
</comment>
<sequence length="921" mass="105456">MRLFFVVLAKPLGESSAVHITEENNTIDGKPFRENELTVFELKKLIWKELNGNEEGSNKANQWTLWKVEDFIEGGEKWKALEDIEDNNTEIFIKYELNGYKLTSAMGLKDVFSVDPPKGVIHVLVQPPPPATTVAPEPDEIFKDFLKSKHGQFLDAYIKNNDPLPLYDSSRTLKTPVPATSSNRPSLLLYNLHEPITRISAVQSAITKAKNNLLIFLGTSGCGKTRTCYELLCENWGLYFVASRKGNGGSADIEAIETHLSEKSTQNFEENRRFAENIMRCAILSRLLILCHCMNNAPKFNKQRWLLIQTCQKIFGNLYEYNDDIFLELMLRLNVCTPLSVMTCIGEIYQQFQQISSDRKKFIIILDEAQVLEDVLRGKFKSRRNDDKQSLLSPVVQSLREPTASMKNHCFIPCGIGLGILSLEEVFMTGISKPDQEVDKFTKFGGWQDIAHVKNYVNKLVVLTKDEYKCLYDHFHGRFRPIVTCIEGIIMGKTFGDVVDGHWKLMTQDKNDEQSLYRQLINIINRKRSNHVRNTNILELYKSITLVYYYSGAPFLFTDINQMTIVESGFGRFRSVNPPTANQLETVYDNKDTLCTSSVNTDLMFPARAGEDALVAFVDEPFALQAAFNFFNNFDSLPKEILSTMSKVNNPSSCGFLWETYLTIEFEKIFDGSTNIRNMPMFDGINDFPNTFVGSPKIVRSPKPFVERVASSTTGYTLDKFFSEEPELRPTFYFPDFFCGPDLIFFVQFENQIVVPVFAQLKLRYSVKIIKDVLNGLHPTMFYKRKDGKITNEKLNKPIIKKIIELCEKVGSIGILVAYPADVFNKIPIITNDTHNLRTKKPGFLPQQTIYKQQHYQTTEKQQLIGIIDCKNASRVFQEDHLTFLNTLKYTMKKYGKDELEEVEMKGNGKKGNQSKKRKIE</sequence>
<keyword evidence="8" id="KW-1185">Reference proteome</keyword>
<accession>A0A397SBT0</accession>